<reference evidence="6" key="3">
    <citation type="submission" date="2011-06" db="EMBL/GenBank/DDBJ databases">
        <title>Complete genome sequence of Pseudomonas stutzeri strain CGMCC 1.1803.</title>
        <authorList>
            <person name="Yan Y."/>
            <person name="Chen M."/>
            <person name="Lu W."/>
            <person name="Zhang W."/>
            <person name="Ping S."/>
            <person name="Lin M."/>
        </authorList>
    </citation>
    <scope>NUCLEOTIDE SEQUENCE [LARGE SCALE GENOMIC DNA]</scope>
    <source>
        <strain evidence="6">ATCC 17588 / DSM 5190 / CCUG 11256 / JCM 5965 / LMG 11199 / NCIMB 11358 / Stanier 221</strain>
    </source>
</reference>
<evidence type="ECO:0000259" key="4">
    <source>
        <dbReference type="Pfam" id="PF01420"/>
    </source>
</evidence>
<dbReference type="InterPro" id="IPR052021">
    <property type="entry name" value="Type-I_RS_S_subunit"/>
</dbReference>
<evidence type="ECO:0000313" key="6">
    <source>
        <dbReference type="Proteomes" id="UP000008932"/>
    </source>
</evidence>
<gene>
    <name evidence="5" type="primary">hsdS</name>
    <name evidence="5" type="ordered locus">PSTAB_0135</name>
</gene>
<feature type="domain" description="Type I restriction modification DNA specificity" evidence="4">
    <location>
        <begin position="217"/>
        <end position="344"/>
    </location>
</feature>
<reference evidence="5 6" key="1">
    <citation type="journal article" date="2011" name="J. Bacteriol.">
        <title>Complete Genome Sequence of the Type Strain Pseudomonas stutzeri CGMCC 1.1803.</title>
        <authorList>
            <person name="Chen M."/>
            <person name="Yan Y."/>
            <person name="Zhang W."/>
            <person name="Lu W."/>
            <person name="Wang J."/>
            <person name="Ping S."/>
            <person name="Lin M."/>
        </authorList>
    </citation>
    <scope>NUCLEOTIDE SEQUENCE [LARGE SCALE GENOMIC DNA]</scope>
    <source>
        <strain evidence="6">ATCC 17588 / DSM 5190 / CCUG 11256 / JCM 5965 / LMG 11199 / NCIMB 11358 / Stanier 221</strain>
    </source>
</reference>
<dbReference type="AlphaFoldDB" id="F8H488"/>
<evidence type="ECO:0000313" key="5">
    <source>
        <dbReference type="EMBL" id="AEJ03416.1"/>
    </source>
</evidence>
<name>F8H488_STUS2</name>
<keyword evidence="3" id="KW-0238">DNA-binding</keyword>
<dbReference type="InterPro" id="IPR044946">
    <property type="entry name" value="Restrct_endonuc_typeI_TRD_sf"/>
</dbReference>
<dbReference type="EMBL" id="CP002881">
    <property type="protein sequence ID" value="AEJ03416.1"/>
    <property type="molecule type" value="Genomic_DNA"/>
</dbReference>
<reference key="2">
    <citation type="submission" date="2011-06" db="EMBL/GenBank/DDBJ databases">
        <title>Complete Genome Sequence of Pseudomonas stutzeri Strain CGMCC 1.1803.</title>
        <authorList>
            <person name="Yan Y."/>
            <person name="Chen M."/>
            <person name="Lu W."/>
            <person name="Zhang W."/>
            <person name="Ping S."/>
            <person name="Lin M."/>
        </authorList>
    </citation>
    <scope>NUCLEOTIDE SEQUENCE</scope>
    <source>
        <strain>ATCC 17588</strain>
    </source>
</reference>
<dbReference type="SUPFAM" id="SSF116734">
    <property type="entry name" value="DNA methylase specificity domain"/>
    <property type="match status" value="2"/>
</dbReference>
<dbReference type="GO" id="GO:0009307">
    <property type="term" value="P:DNA restriction-modification system"/>
    <property type="evidence" value="ECO:0007669"/>
    <property type="project" value="UniProtKB-KW"/>
</dbReference>
<dbReference type="Gene3D" id="3.90.220.20">
    <property type="entry name" value="DNA methylase specificity domains"/>
    <property type="match status" value="2"/>
</dbReference>
<dbReference type="KEGG" id="psz:PSTAB_0135"/>
<dbReference type="REBASE" id="37884">
    <property type="entry name" value="S.Pst17588ORF134P"/>
</dbReference>
<organism evidence="5 6">
    <name type="scientific">Stutzerimonas stutzeri (strain ATCC 17588 / DSM 5190 / CCUG 11256 / JCM 5965 / LMG 11199 / NBRC 14165 / NCIMB 11358 / Stanier 221)</name>
    <name type="common">Pseudomonas stutzeri</name>
    <dbReference type="NCBI Taxonomy" id="96563"/>
    <lineage>
        <taxon>Bacteria</taxon>
        <taxon>Pseudomonadati</taxon>
        <taxon>Pseudomonadota</taxon>
        <taxon>Gammaproteobacteria</taxon>
        <taxon>Pseudomonadales</taxon>
        <taxon>Pseudomonadaceae</taxon>
        <taxon>Stutzerimonas</taxon>
    </lineage>
</organism>
<feature type="domain" description="Type I restriction modification DNA specificity" evidence="4">
    <location>
        <begin position="3"/>
        <end position="165"/>
    </location>
</feature>
<proteinExistence type="inferred from homology"/>
<dbReference type="Pfam" id="PF01420">
    <property type="entry name" value="Methylase_S"/>
    <property type="match status" value="2"/>
</dbReference>
<dbReference type="PANTHER" id="PTHR30408">
    <property type="entry name" value="TYPE-1 RESTRICTION ENZYME ECOKI SPECIFICITY PROTEIN"/>
    <property type="match status" value="1"/>
</dbReference>
<accession>F8H488</accession>
<evidence type="ECO:0000256" key="1">
    <source>
        <dbReference type="ARBA" id="ARBA00010923"/>
    </source>
</evidence>
<comment type="similarity">
    <text evidence="1">Belongs to the type-I restriction system S methylase family.</text>
</comment>
<dbReference type="CDD" id="cd17496">
    <property type="entry name" value="RMtype1_S_BliBORF2384P-TRD1-CR1_like"/>
    <property type="match status" value="1"/>
</dbReference>
<evidence type="ECO:0000256" key="3">
    <source>
        <dbReference type="ARBA" id="ARBA00023125"/>
    </source>
</evidence>
<protein>
    <submittedName>
        <fullName evidence="5">Type I restriction modification DNA specificity domain protein</fullName>
    </submittedName>
</protein>
<keyword evidence="2" id="KW-0680">Restriction system</keyword>
<dbReference type="PANTHER" id="PTHR30408:SF12">
    <property type="entry name" value="TYPE I RESTRICTION ENZYME MJAVIII SPECIFICITY SUBUNIT"/>
    <property type="match status" value="1"/>
</dbReference>
<sequence>MSWPSVKLADVCNVIMGQAPEGSSYNEAGEGIPLLAGAGDFGEITPIPKKFTTEASKLSQSGDLILCIRATIGDLNWSDRAYCLGRGVAGLRVIEDKLDASYLWHFICTHKHELASKGTGSTFKQVNRTHIAEWEIPFPPLPEQKRIAAILDKADAIRRKRQQAIQLADDFLRAVFLDMFGELVTSSGYANSQKYKLLELVDYIDYRGKTPEKSESGIPLITAKNVKSGYVDDEPREYIPEENYDAWMTRGFPKRNDVLFTTEAPLGNVALLGEYEKVAIGQRLVALRSKGKVTHEYLQFLLLHPFVQDLIYARSSGSTVKGIRTKELYTIELPVPEMQKQREFSAIYWKSKSLTSNQESAHQLDVLNFGALSQKAFAGQL</sequence>
<dbReference type="InterPro" id="IPR000055">
    <property type="entry name" value="Restrct_endonuc_typeI_TRD"/>
</dbReference>
<evidence type="ECO:0000256" key="2">
    <source>
        <dbReference type="ARBA" id="ARBA00022747"/>
    </source>
</evidence>
<dbReference type="Proteomes" id="UP000008932">
    <property type="component" value="Chromosome"/>
</dbReference>
<dbReference type="HOGENOM" id="CLU_021095_10_1_6"/>
<dbReference type="GO" id="GO:0003677">
    <property type="term" value="F:DNA binding"/>
    <property type="evidence" value="ECO:0007669"/>
    <property type="project" value="UniProtKB-KW"/>
</dbReference>